<accession>A0A7K2ITL0</accession>
<dbReference type="GO" id="GO:0005886">
    <property type="term" value="C:plasma membrane"/>
    <property type="evidence" value="ECO:0007669"/>
    <property type="project" value="UniProtKB-SubCell"/>
</dbReference>
<comment type="similarity">
    <text evidence="2">Belongs to the CPA3 antiporters (TC 2.A.63) subunit F family.</text>
</comment>
<evidence type="ECO:0000256" key="7">
    <source>
        <dbReference type="ARBA" id="ARBA00023136"/>
    </source>
</evidence>
<comment type="caution">
    <text evidence="10">The sequence shown here is derived from an EMBL/GenBank/DDBJ whole genome shotgun (WGS) entry which is preliminary data.</text>
</comment>
<evidence type="ECO:0000256" key="4">
    <source>
        <dbReference type="ARBA" id="ARBA00022475"/>
    </source>
</evidence>
<comment type="subcellular location">
    <subcellularLocation>
        <location evidence="1">Cell membrane</location>
        <topology evidence="1">Multi-pass membrane protein</topology>
    </subcellularLocation>
</comment>
<reference evidence="9 12" key="2">
    <citation type="submission" date="2024-01" db="EMBL/GenBank/DDBJ databases">
        <title>Genome mining of biosynthetic gene clusters to explore secondary metabolites of Streptomyces sp.</title>
        <authorList>
            <person name="Baig A."/>
            <person name="Ajitkumar Shintre N."/>
            <person name="Kumar H."/>
            <person name="Anbarasu A."/>
            <person name="Ramaiah S."/>
        </authorList>
    </citation>
    <scope>NUCLEOTIDE SEQUENCE [LARGE SCALE GENOMIC DNA]</scope>
    <source>
        <strain evidence="9 12">A01</strain>
    </source>
</reference>
<dbReference type="EMBL" id="WWHY01000001">
    <property type="protein sequence ID" value="MYR33197.1"/>
    <property type="molecule type" value="Genomic_DNA"/>
</dbReference>
<evidence type="ECO:0000313" key="10">
    <source>
        <dbReference type="EMBL" id="MYR33197.1"/>
    </source>
</evidence>
<keyword evidence="5 8" id="KW-0812">Transmembrane</keyword>
<dbReference type="Proteomes" id="UP001585053">
    <property type="component" value="Unassembled WGS sequence"/>
</dbReference>
<dbReference type="GO" id="GO:0015385">
    <property type="term" value="F:sodium:proton antiporter activity"/>
    <property type="evidence" value="ECO:0007669"/>
    <property type="project" value="TreeGrafter"/>
</dbReference>
<dbReference type="PANTHER" id="PTHR34702">
    <property type="entry name" value="NA(+)/H(+) ANTIPORTER SUBUNIT F1"/>
    <property type="match status" value="1"/>
</dbReference>
<organism evidence="10 11">
    <name type="scientific">Nocardiopsis alba</name>
    <dbReference type="NCBI Taxonomy" id="53437"/>
    <lineage>
        <taxon>Bacteria</taxon>
        <taxon>Bacillati</taxon>
        <taxon>Actinomycetota</taxon>
        <taxon>Actinomycetes</taxon>
        <taxon>Streptosporangiales</taxon>
        <taxon>Nocardiopsidaceae</taxon>
        <taxon>Nocardiopsis</taxon>
    </lineage>
</organism>
<dbReference type="EMBL" id="JAYMRS010000004">
    <property type="protein sequence ID" value="MFB8768669.1"/>
    <property type="molecule type" value="Genomic_DNA"/>
</dbReference>
<keyword evidence="12" id="KW-1185">Reference proteome</keyword>
<keyword evidence="4" id="KW-1003">Cell membrane</keyword>
<dbReference type="Proteomes" id="UP000467124">
    <property type="component" value="Unassembled WGS sequence"/>
</dbReference>
<name>A0A7K2ITL0_9ACTN</name>
<dbReference type="RefSeq" id="WP_014913592.1">
    <property type="nucleotide sequence ID" value="NZ_CBDRHC010000005.1"/>
</dbReference>
<feature type="transmembrane region" description="Helical" evidence="8">
    <location>
        <begin position="57"/>
        <end position="80"/>
    </location>
</feature>
<dbReference type="AlphaFoldDB" id="A0A7K2ITL0"/>
<evidence type="ECO:0000313" key="12">
    <source>
        <dbReference type="Proteomes" id="UP001585053"/>
    </source>
</evidence>
<evidence type="ECO:0000256" key="2">
    <source>
        <dbReference type="ARBA" id="ARBA00009212"/>
    </source>
</evidence>
<evidence type="ECO:0000313" key="11">
    <source>
        <dbReference type="Proteomes" id="UP000467124"/>
    </source>
</evidence>
<protein>
    <submittedName>
        <fullName evidence="9">Monovalent cation/H+ antiporter complex subunit F</fullName>
    </submittedName>
    <submittedName>
        <fullName evidence="10">Pesticidal protein Cry26Aa</fullName>
    </submittedName>
</protein>
<evidence type="ECO:0000256" key="1">
    <source>
        <dbReference type="ARBA" id="ARBA00004651"/>
    </source>
</evidence>
<sequence>MEIIDIGIGAIVLAMAVATYRILIGPSAADRGAASDVVFFGFVGLVAMMGIRLDTDLVVDIVVVCSLIGFLAALSLARLITGGKR</sequence>
<evidence type="ECO:0000256" key="6">
    <source>
        <dbReference type="ARBA" id="ARBA00022989"/>
    </source>
</evidence>
<keyword evidence="3" id="KW-0813">Transport</keyword>
<feature type="transmembrane region" description="Helical" evidence="8">
    <location>
        <begin position="33"/>
        <end position="51"/>
    </location>
</feature>
<proteinExistence type="inferred from homology"/>
<gene>
    <name evidence="10" type="ORF">GTW20_13215</name>
    <name evidence="9" type="ORF">VSQ78_13240</name>
</gene>
<evidence type="ECO:0000313" key="9">
    <source>
        <dbReference type="EMBL" id="MFB8768669.1"/>
    </source>
</evidence>
<dbReference type="Pfam" id="PF04066">
    <property type="entry name" value="MrpF_PhaF"/>
    <property type="match status" value="1"/>
</dbReference>
<dbReference type="PANTHER" id="PTHR34702:SF1">
    <property type="entry name" value="NA(+)_H(+) ANTIPORTER SUBUNIT F"/>
    <property type="match status" value="1"/>
</dbReference>
<dbReference type="InterPro" id="IPR007208">
    <property type="entry name" value="MrpF/PhaF-like"/>
</dbReference>
<reference evidence="10 11" key="1">
    <citation type="journal article" date="2019" name="Nat. Commun.">
        <title>The antimicrobial potential of Streptomyces from insect microbiomes.</title>
        <authorList>
            <person name="Chevrette M.G."/>
            <person name="Carlson C.M."/>
            <person name="Ortega H.E."/>
            <person name="Thomas C."/>
            <person name="Ananiev G.E."/>
            <person name="Barns K.J."/>
            <person name="Book A.J."/>
            <person name="Cagnazzo J."/>
            <person name="Carlos C."/>
            <person name="Flanigan W."/>
            <person name="Grubbs K.J."/>
            <person name="Horn H.A."/>
            <person name="Hoffmann F.M."/>
            <person name="Klassen J.L."/>
            <person name="Knack J.J."/>
            <person name="Lewin G.R."/>
            <person name="McDonald B.R."/>
            <person name="Muller L."/>
            <person name="Melo W.G.P."/>
            <person name="Pinto-Tomas A.A."/>
            <person name="Schmitz A."/>
            <person name="Wendt-Pienkowski E."/>
            <person name="Wildman S."/>
            <person name="Zhao M."/>
            <person name="Zhang F."/>
            <person name="Bugni T.S."/>
            <person name="Andes D.R."/>
            <person name="Pupo M.T."/>
            <person name="Currie C.R."/>
        </authorList>
    </citation>
    <scope>NUCLEOTIDE SEQUENCE [LARGE SCALE GENOMIC DNA]</scope>
    <source>
        <strain evidence="10 11">SID5840</strain>
    </source>
</reference>
<keyword evidence="7 8" id="KW-0472">Membrane</keyword>
<evidence type="ECO:0000256" key="8">
    <source>
        <dbReference type="SAM" id="Phobius"/>
    </source>
</evidence>
<feature type="transmembrane region" description="Helical" evidence="8">
    <location>
        <begin position="6"/>
        <end position="24"/>
    </location>
</feature>
<evidence type="ECO:0000256" key="5">
    <source>
        <dbReference type="ARBA" id="ARBA00022692"/>
    </source>
</evidence>
<evidence type="ECO:0000256" key="3">
    <source>
        <dbReference type="ARBA" id="ARBA00022448"/>
    </source>
</evidence>
<keyword evidence="6 8" id="KW-1133">Transmembrane helix</keyword>
<dbReference type="OMA" id="CAMPAGY"/>